<dbReference type="Proteomes" id="UP001235133">
    <property type="component" value="Unassembled WGS sequence"/>
</dbReference>
<dbReference type="EMBL" id="JAVFWO010000002">
    <property type="protein sequence ID" value="MDQ7877368.1"/>
    <property type="molecule type" value="Genomic_DNA"/>
</dbReference>
<gene>
    <name evidence="2" type="ORF">Q9R08_05190</name>
</gene>
<name>A0ABU0Z023_9MICO</name>
<protein>
    <submittedName>
        <fullName evidence="2">DUF6093 family protein</fullName>
    </submittedName>
</protein>
<proteinExistence type="predicted"/>
<organism evidence="2 3">
    <name type="scientific">Microbacterium psychrotolerans</name>
    <dbReference type="NCBI Taxonomy" id="3068321"/>
    <lineage>
        <taxon>Bacteria</taxon>
        <taxon>Bacillati</taxon>
        <taxon>Actinomycetota</taxon>
        <taxon>Actinomycetes</taxon>
        <taxon>Micrococcales</taxon>
        <taxon>Microbacteriaceae</taxon>
        <taxon>Microbacterium</taxon>
    </lineage>
</organism>
<dbReference type="RefSeq" id="WP_308866806.1">
    <property type="nucleotide sequence ID" value="NZ_JAVFWO010000002.1"/>
</dbReference>
<evidence type="ECO:0000313" key="2">
    <source>
        <dbReference type="EMBL" id="MDQ7877368.1"/>
    </source>
</evidence>
<dbReference type="Pfam" id="PF19586">
    <property type="entry name" value="DUF6093"/>
    <property type="match status" value="1"/>
</dbReference>
<feature type="region of interest" description="Disordered" evidence="1">
    <location>
        <begin position="50"/>
        <end position="76"/>
    </location>
</feature>
<sequence length="140" mass="15123">MADDVLSAGRALAQALMEATVRIRRVTGTQRNQETGQVDDVWTTVYEGPARVRFPGGQPRDVDAGGQRFAESSPTVSLPVDADERITVGSSADVKFDDEGEVLTNPHDPARVGNTFRVAGPHDQTHSTARRLPVEVFTHG</sequence>
<comment type="caution">
    <text evidence="2">The sequence shown here is derived from an EMBL/GenBank/DDBJ whole genome shotgun (WGS) entry which is preliminary data.</text>
</comment>
<keyword evidence="3" id="KW-1185">Reference proteome</keyword>
<evidence type="ECO:0000256" key="1">
    <source>
        <dbReference type="SAM" id="MobiDB-lite"/>
    </source>
</evidence>
<evidence type="ECO:0000313" key="3">
    <source>
        <dbReference type="Proteomes" id="UP001235133"/>
    </source>
</evidence>
<accession>A0ABU0Z023</accession>
<reference evidence="2 3" key="1">
    <citation type="submission" date="2023-08" db="EMBL/GenBank/DDBJ databases">
        <title>Microbacterium psychrotolerans sp. nov., a psychrotolerant bacterium isolated from soil in Heilongjiang Province, China.</title>
        <authorList>
            <person name="An P."/>
            <person name="Zhao D."/>
            <person name="Xiang H."/>
        </authorList>
    </citation>
    <scope>NUCLEOTIDE SEQUENCE [LARGE SCALE GENOMIC DNA]</scope>
    <source>
        <strain evidence="2 3">QXD-8</strain>
    </source>
</reference>
<dbReference type="InterPro" id="IPR046075">
    <property type="entry name" value="DUF6093"/>
</dbReference>